<proteinExistence type="predicted"/>
<evidence type="ECO:0000313" key="1">
    <source>
        <dbReference type="EMBL" id="HIH10345.1"/>
    </source>
</evidence>
<name>A0A7J4J1R0_9ARCH</name>
<dbReference type="EMBL" id="DUGC01000109">
    <property type="protein sequence ID" value="HIH10345.1"/>
    <property type="molecule type" value="Genomic_DNA"/>
</dbReference>
<dbReference type="AlphaFoldDB" id="A0A7J4J1R0"/>
<accession>A0A7J4J1R0</accession>
<comment type="caution">
    <text evidence="1">The sequence shown here is derived from an EMBL/GenBank/DDBJ whole genome shotgun (WGS) entry which is preliminary data.</text>
</comment>
<sequence length="67" mass="7987">MAAEVVTIPKKDYELLVKCRHIVESEFEEKYSEAFIRDIKESEDAYEKGDFVRVKNSQERRKLFDSL</sequence>
<reference evidence="2" key="1">
    <citation type="journal article" date="2020" name="bioRxiv">
        <title>A rank-normalized archaeal taxonomy based on genome phylogeny resolves widespread incomplete and uneven classifications.</title>
        <authorList>
            <person name="Rinke C."/>
            <person name="Chuvochina M."/>
            <person name="Mussig A.J."/>
            <person name="Chaumeil P.-A."/>
            <person name="Waite D.W."/>
            <person name="Whitman W.B."/>
            <person name="Parks D.H."/>
            <person name="Hugenholtz P."/>
        </authorList>
    </citation>
    <scope>NUCLEOTIDE SEQUENCE [LARGE SCALE GENOMIC DNA]</scope>
</reference>
<organism evidence="1 2">
    <name type="scientific">Candidatus Iainarchaeum sp</name>
    <dbReference type="NCBI Taxonomy" id="3101447"/>
    <lineage>
        <taxon>Archaea</taxon>
        <taxon>Candidatus Iainarchaeota</taxon>
        <taxon>Candidatus Iainarchaeia</taxon>
        <taxon>Candidatus Iainarchaeales</taxon>
        <taxon>Candidatus Iainarchaeaceae</taxon>
        <taxon>Candidatus Iainarchaeum</taxon>
    </lineage>
</organism>
<dbReference type="Proteomes" id="UP000565078">
    <property type="component" value="Unassembled WGS sequence"/>
</dbReference>
<protein>
    <submittedName>
        <fullName evidence="1">Uncharacterized protein</fullName>
    </submittedName>
</protein>
<evidence type="ECO:0000313" key="2">
    <source>
        <dbReference type="Proteomes" id="UP000565078"/>
    </source>
</evidence>
<gene>
    <name evidence="1" type="ORF">HA254_06810</name>
</gene>